<reference evidence="1 2" key="1">
    <citation type="submission" date="2021-06" db="EMBL/GenBank/DDBJ databases">
        <authorList>
            <person name="Kallberg Y."/>
            <person name="Tangrot J."/>
            <person name="Rosling A."/>
        </authorList>
    </citation>
    <scope>NUCLEOTIDE SEQUENCE [LARGE SCALE GENOMIC DNA]</scope>
    <source>
        <strain evidence="1 2">120-4 pot B 10/14</strain>
    </source>
</reference>
<organism evidence="1 2">
    <name type="scientific">Gigaspora margarita</name>
    <dbReference type="NCBI Taxonomy" id="4874"/>
    <lineage>
        <taxon>Eukaryota</taxon>
        <taxon>Fungi</taxon>
        <taxon>Fungi incertae sedis</taxon>
        <taxon>Mucoromycota</taxon>
        <taxon>Glomeromycotina</taxon>
        <taxon>Glomeromycetes</taxon>
        <taxon>Diversisporales</taxon>
        <taxon>Gigasporaceae</taxon>
        <taxon>Gigaspora</taxon>
    </lineage>
</organism>
<name>A0ABN7VBC7_GIGMA</name>
<dbReference type="EMBL" id="CAJVQB010011878">
    <property type="protein sequence ID" value="CAG8751179.1"/>
    <property type="molecule type" value="Genomic_DNA"/>
</dbReference>
<evidence type="ECO:0000313" key="2">
    <source>
        <dbReference type="Proteomes" id="UP000789901"/>
    </source>
</evidence>
<sequence>MLDEHQNTQRNKNELNLQIKNRVTLEFQDFFVSEIFSVDKVPGYVCDPNTTEKCEASDLSGKHGPLQGTSSGNFMAKYHDEFISLRGTTTLDNGVIDRPIVIHSRHTAPGVPAARIACADINTGKCREKESADVKFENV</sequence>
<accession>A0ABN7VBC7</accession>
<keyword evidence="2" id="KW-1185">Reference proteome</keyword>
<protein>
    <submittedName>
        <fullName evidence="1">40535_t:CDS:1</fullName>
    </submittedName>
</protein>
<gene>
    <name evidence="1" type="ORF">GMARGA_LOCUS16407</name>
</gene>
<comment type="caution">
    <text evidence="1">The sequence shown here is derived from an EMBL/GenBank/DDBJ whole genome shotgun (WGS) entry which is preliminary data.</text>
</comment>
<dbReference type="SUPFAM" id="SSF49329">
    <property type="entry name" value="Cu,Zn superoxide dismutase-like"/>
    <property type="match status" value="1"/>
</dbReference>
<evidence type="ECO:0000313" key="1">
    <source>
        <dbReference type="EMBL" id="CAG8751179.1"/>
    </source>
</evidence>
<dbReference type="Proteomes" id="UP000789901">
    <property type="component" value="Unassembled WGS sequence"/>
</dbReference>
<dbReference type="InterPro" id="IPR036423">
    <property type="entry name" value="SOD-like_Cu/Zn_dom_sf"/>
</dbReference>
<dbReference type="Gene3D" id="2.60.40.200">
    <property type="entry name" value="Superoxide dismutase, copper/zinc binding domain"/>
    <property type="match status" value="1"/>
</dbReference>
<proteinExistence type="predicted"/>